<evidence type="ECO:0000313" key="3">
    <source>
        <dbReference type="Proteomes" id="UP000001861"/>
    </source>
</evidence>
<evidence type="ECO:0000256" key="1">
    <source>
        <dbReference type="SAM" id="Coils"/>
    </source>
</evidence>
<feature type="coiled-coil region" evidence="1">
    <location>
        <begin position="244"/>
        <end position="275"/>
    </location>
</feature>
<dbReference type="Proteomes" id="UP000001861">
    <property type="component" value="Unassembled WGS sequence"/>
</dbReference>
<dbReference type="VEuPathDB" id="FungiDB:CC1G_09139"/>
<reference evidence="2 3" key="1">
    <citation type="journal article" date="2010" name="Proc. Natl. Acad. Sci. U.S.A.">
        <title>Insights into evolution of multicellular fungi from the assembled chromosomes of the mushroom Coprinopsis cinerea (Coprinus cinereus).</title>
        <authorList>
            <person name="Stajich J.E."/>
            <person name="Wilke S.K."/>
            <person name="Ahren D."/>
            <person name="Au C.H."/>
            <person name="Birren B.W."/>
            <person name="Borodovsky M."/>
            <person name="Burns C."/>
            <person name="Canback B."/>
            <person name="Casselton L.A."/>
            <person name="Cheng C.K."/>
            <person name="Deng J."/>
            <person name="Dietrich F.S."/>
            <person name="Fargo D.C."/>
            <person name="Farman M.L."/>
            <person name="Gathman A.C."/>
            <person name="Goldberg J."/>
            <person name="Guigo R."/>
            <person name="Hoegger P.J."/>
            <person name="Hooker J.B."/>
            <person name="Huggins A."/>
            <person name="James T.Y."/>
            <person name="Kamada T."/>
            <person name="Kilaru S."/>
            <person name="Kodira C."/>
            <person name="Kues U."/>
            <person name="Kupfer D."/>
            <person name="Kwan H.S."/>
            <person name="Lomsadze A."/>
            <person name="Li W."/>
            <person name="Lilly W.W."/>
            <person name="Ma L.J."/>
            <person name="Mackey A.J."/>
            <person name="Manning G."/>
            <person name="Martin F."/>
            <person name="Muraguchi H."/>
            <person name="Natvig D.O."/>
            <person name="Palmerini H."/>
            <person name="Ramesh M.A."/>
            <person name="Rehmeyer C.J."/>
            <person name="Roe B.A."/>
            <person name="Shenoy N."/>
            <person name="Stanke M."/>
            <person name="Ter-Hovhannisyan V."/>
            <person name="Tunlid A."/>
            <person name="Velagapudi R."/>
            <person name="Vision T.J."/>
            <person name="Zeng Q."/>
            <person name="Zolan M.E."/>
            <person name="Pukkila P.J."/>
        </authorList>
    </citation>
    <scope>NUCLEOTIDE SEQUENCE [LARGE SCALE GENOMIC DNA]</scope>
    <source>
        <strain evidence="3">Okayama-7 / 130 / ATCC MYA-4618 / FGSC 9003</strain>
    </source>
</reference>
<dbReference type="RefSeq" id="XP_001839805.2">
    <property type="nucleotide sequence ID" value="XM_001839753.2"/>
</dbReference>
<dbReference type="KEGG" id="cci:CC1G_09139"/>
<evidence type="ECO:0000313" key="2">
    <source>
        <dbReference type="EMBL" id="EAU81953.2"/>
    </source>
</evidence>
<dbReference type="AlphaFoldDB" id="A8P9P0"/>
<name>A8P9P0_COPC7</name>
<dbReference type="HOGENOM" id="CLU_010790_2_3_1"/>
<dbReference type="OrthoDB" id="2322499at2759"/>
<dbReference type="EMBL" id="AACS02000002">
    <property type="protein sequence ID" value="EAU81953.2"/>
    <property type="molecule type" value="Genomic_DNA"/>
</dbReference>
<organism evidence="2 3">
    <name type="scientific">Coprinopsis cinerea (strain Okayama-7 / 130 / ATCC MYA-4618 / FGSC 9003)</name>
    <name type="common">Inky cap fungus</name>
    <name type="synonym">Hormographiella aspergillata</name>
    <dbReference type="NCBI Taxonomy" id="240176"/>
    <lineage>
        <taxon>Eukaryota</taxon>
        <taxon>Fungi</taxon>
        <taxon>Dikarya</taxon>
        <taxon>Basidiomycota</taxon>
        <taxon>Agaricomycotina</taxon>
        <taxon>Agaricomycetes</taxon>
        <taxon>Agaricomycetidae</taxon>
        <taxon>Agaricales</taxon>
        <taxon>Agaricineae</taxon>
        <taxon>Psathyrellaceae</taxon>
        <taxon>Coprinopsis</taxon>
    </lineage>
</organism>
<keyword evidence="3" id="KW-1185">Reference proteome</keyword>
<protein>
    <submittedName>
        <fullName evidence="2">Uncharacterized protein</fullName>
    </submittedName>
</protein>
<gene>
    <name evidence="2" type="ORF">CC1G_09139</name>
</gene>
<comment type="caution">
    <text evidence="2">The sequence shown here is derived from an EMBL/GenBank/DDBJ whole genome shotgun (WGS) entry which is preliminary data.</text>
</comment>
<accession>A8P9P0</accession>
<dbReference type="OMA" id="LACKEWV"/>
<proteinExistence type="predicted"/>
<keyword evidence="1" id="KW-0175">Coiled coil</keyword>
<dbReference type="InParanoid" id="A8P9P0"/>
<sequence length="508" mass="57988">MSKAAAPIWKETLANFEPKVPACPEGVSEPAWVDLLFRKKCSICSRSAGYMRVYWELYQRFCTKCATSEFSVEWGSHHTILPRTLLDIVPTFSTSGTLSLAFSSLECDLQRGKLANHGSTPEPCTICERNILPFLGKPRENGFNVNQKRTNEKERWFGMECATWLEKMGDLASLAQTAEKQKRMELVHAKLIELGLAEKVRLLGPESSFWQEQVPRELLKKNITDRVWAGAEARVVAFVEKFYTRSLEEEAKAKAKDLERRQKEAIQKRSELFLQAYNNLEKSLPVNTFALSSADMFTIPEVVDLITQTPIDQEVTVADFNGIMEGHAALSEWWKAQATQKLLDTIRDKAAQALEVTLDEVTESALDLAFALFRCNTCFGDRYNLLPPLLSLEDALTHRCTLGLYKTPQVDDSQLAHFIEAVNHYPWIILDQLKVRDKDFSNTLKFLKDTGRDIKTTTAKMLDEVDEIFECRSCWRGDSYLDEKVMLDWHLAVSNEFTEGVLLLWRDC</sequence>
<dbReference type="GeneID" id="6016432"/>